<dbReference type="Proteomes" id="UP000821865">
    <property type="component" value="Chromosome 5"/>
</dbReference>
<keyword evidence="2" id="KW-1185">Reference proteome</keyword>
<reference evidence="1" key="1">
    <citation type="submission" date="2020-05" db="EMBL/GenBank/DDBJ databases">
        <title>Large-scale comparative analyses of tick genomes elucidate their genetic diversity and vector capacities.</title>
        <authorList>
            <person name="Jia N."/>
            <person name="Wang J."/>
            <person name="Shi W."/>
            <person name="Du L."/>
            <person name="Sun Y."/>
            <person name="Zhan W."/>
            <person name="Jiang J."/>
            <person name="Wang Q."/>
            <person name="Zhang B."/>
            <person name="Ji P."/>
            <person name="Sakyi L.B."/>
            <person name="Cui X."/>
            <person name="Yuan T."/>
            <person name="Jiang B."/>
            <person name="Yang W."/>
            <person name="Lam T.T.-Y."/>
            <person name="Chang Q."/>
            <person name="Ding S."/>
            <person name="Wang X."/>
            <person name="Zhu J."/>
            <person name="Ruan X."/>
            <person name="Zhao L."/>
            <person name="Wei J."/>
            <person name="Que T."/>
            <person name="Du C."/>
            <person name="Cheng J."/>
            <person name="Dai P."/>
            <person name="Han X."/>
            <person name="Huang E."/>
            <person name="Gao Y."/>
            <person name="Liu J."/>
            <person name="Shao H."/>
            <person name="Ye R."/>
            <person name="Li L."/>
            <person name="Wei W."/>
            <person name="Wang X."/>
            <person name="Wang C."/>
            <person name="Yang T."/>
            <person name="Huo Q."/>
            <person name="Li W."/>
            <person name="Guo W."/>
            <person name="Chen H."/>
            <person name="Zhou L."/>
            <person name="Ni X."/>
            <person name="Tian J."/>
            <person name="Zhou Y."/>
            <person name="Sheng Y."/>
            <person name="Liu T."/>
            <person name="Pan Y."/>
            <person name="Xia L."/>
            <person name="Li J."/>
            <person name="Zhao F."/>
            <person name="Cao W."/>
        </authorList>
    </citation>
    <scope>NUCLEOTIDE SEQUENCE</scope>
    <source>
        <strain evidence="1">Dsil-2018</strain>
    </source>
</reference>
<name>A0ACB8CRI5_DERSI</name>
<evidence type="ECO:0000313" key="1">
    <source>
        <dbReference type="EMBL" id="KAH7949678.1"/>
    </source>
</evidence>
<proteinExistence type="predicted"/>
<protein>
    <submittedName>
        <fullName evidence="1">Uncharacterized protein</fullName>
    </submittedName>
</protein>
<comment type="caution">
    <text evidence="1">The sequence shown here is derived from an EMBL/GenBank/DDBJ whole genome shotgun (WGS) entry which is preliminary data.</text>
</comment>
<gene>
    <name evidence="1" type="ORF">HPB49_013720</name>
</gene>
<dbReference type="EMBL" id="CM023474">
    <property type="protein sequence ID" value="KAH7949678.1"/>
    <property type="molecule type" value="Genomic_DNA"/>
</dbReference>
<evidence type="ECO:0000313" key="2">
    <source>
        <dbReference type="Proteomes" id="UP000821865"/>
    </source>
</evidence>
<organism evidence="1 2">
    <name type="scientific">Dermacentor silvarum</name>
    <name type="common">Tick</name>
    <dbReference type="NCBI Taxonomy" id="543639"/>
    <lineage>
        <taxon>Eukaryota</taxon>
        <taxon>Metazoa</taxon>
        <taxon>Ecdysozoa</taxon>
        <taxon>Arthropoda</taxon>
        <taxon>Chelicerata</taxon>
        <taxon>Arachnida</taxon>
        <taxon>Acari</taxon>
        <taxon>Parasitiformes</taxon>
        <taxon>Ixodida</taxon>
        <taxon>Ixodoidea</taxon>
        <taxon>Ixodidae</taxon>
        <taxon>Rhipicephalinae</taxon>
        <taxon>Dermacentor</taxon>
    </lineage>
</organism>
<sequence length="638" mass="71292">MVSDAVTSPLSLYRKTAGTEQRRAYQRLSKKRKPKRHRDTCPEVARSGRELRVLLAVSSFHVCRRSKAARTNAPGASLVPSDRDQLPDMSTVPAPKRARRRKSHSKLSCGSPSSGTRNAASNMQAKLPELFGRLTIQQSANEDERRGDAAGHRPPVSKRCPQGELPTTPTATPSDTTDARSSPHSPKPSDRNECEASTSKVVENETGLIGGAEGTVHEEPYPKAVTDSDVADIVRQLRELLQENGPSQEEDLLKALSASQAQLILEAYGTLTAFLDQRPGFRVLHEDLYSFVYYEEPGDEDEESSCSSLVRDGATAVSRLACSMKYDSRRHYAVARDGRPRRARTNSSSSSSYESAMDGEEGDEENHQRYRMKDVCSQVPSRSDCQPRARQVARQTRDAEVQTQEWDATEMAELELTLSKREAEIAKLKQRLKNLDESHAREMQKLRMKVVKLIKRPPSEPLRSAAKVKSSRTTLNDRKPTATDGACTHESAQPRLRRLLRQRSPPPRPKPEDKPRAQVVDPRPRPVPALIESKLRRTTKRPPVPEFPEVPERKRQAAAPGSDIQCGSGRCPTKTKTELLISKTVEMIKKKQPNYTDQEIRRRVDQLRRTHGGFSGMTFNAIVALMLGQLKGTPQPKR</sequence>
<accession>A0ACB8CRI5</accession>